<keyword evidence="3" id="KW-1185">Reference proteome</keyword>
<reference evidence="2" key="1">
    <citation type="submission" date="2023-10" db="EMBL/GenBank/DDBJ databases">
        <authorList>
            <person name="Chen Y."/>
            <person name="Shah S."/>
            <person name="Dougan E. K."/>
            <person name="Thang M."/>
            <person name="Chan C."/>
        </authorList>
    </citation>
    <scope>NUCLEOTIDE SEQUENCE [LARGE SCALE GENOMIC DNA]</scope>
</reference>
<protein>
    <recommendedName>
        <fullName evidence="4">RING-type domain-containing protein</fullName>
    </recommendedName>
</protein>
<gene>
    <name evidence="2" type="ORF">PCOR1329_LOCUS48917</name>
</gene>
<feature type="region of interest" description="Disordered" evidence="1">
    <location>
        <begin position="195"/>
        <end position="236"/>
    </location>
</feature>
<comment type="caution">
    <text evidence="2">The sequence shown here is derived from an EMBL/GenBank/DDBJ whole genome shotgun (WGS) entry which is preliminary data.</text>
</comment>
<sequence length="1221" mass="131809">MSWAALQAAVVAGSASAEAVAKRCMRAGDTDLEREQALTNIYHNDVLPDSVRALLAQHMQSQGDAAGGGQDTAEASAIDGGAPAEDTSPSCSADAQLAANVQPIGQAQVQAVGEVSSALEPAASAPVGETVAAQHVAVPLTAEPHGEAAAAEVSAPSKHSATASTTTSPYHTPRHLSPDMRIACYQGLVNDTELGSPAAKRSRDAERSSDPAGNTASGTHPNNEDGNSAPEGSGAALANATTDATGDAAPTCCICQEPILPGAEGQCGACLVRMHAACLVATTADRTDCPACRADLHACGYLVGGRTIRPVAAEVVPPPPPTRPKGQGKGKQTQPSAAEYEVVESPPIQITNAERLAHTQFGRRKIWGAMDALTLVHYIKLRASRTREEGHVIYTMDYYRLSDLSRELALDTRLYSGEKDSASLPTSIAAERAKGVPDCLLGRSVLQLPKVCRFLFFVDSPTVVLEHDLMVSHLRAALTEAVAPGIPCRELQEYVQSPASIESTRASLAAQTGADVTQVKALYNATGYGSRGYAFEEATGQPVPAQVVAVRDTMERMADALYAEATPEQRAECDKRKRKTTYLSLKLQVKERSWVARTAALRSEGILIKSSSLCRTVEEYKAFVGEQDWTPLSPEEIAAHACGIQAMAWLKSKVNDSLRGGRPLSLFAKAVAPHLDYSYSGKTCEFYDEQRGVWITEGADGKLKEQMERALIERLASYKIVPVFKENKVKYSPVAEPTDLFLLDPNVQTSIFSCLQGVPSRFAAVALDTHNHGLMTFRNRVTLDFRRPYAEQVRAPTAADRNTRQSPSDFVQCEDEQVRTAGQAIAAWLLRCDNAPSTTTEEVAAHCVPVLLDMMRRGGGLMFRHVYYEPAGGQLDGSAPEDKIMEALYSLRQDVGASTGLRAGLEEMLIEWGLAGNNGKCQKKSVRELACGTYQLGSDTSNGYIAVCNSKMLVASGDKNQDDIYKAKGCREAVIDEIKKSEKLCNNTCKQCTGGGVISAMAKYKAGRDVDTNWLLRMILNDFPSFDEPLGEADQRRFALIYYGCTFRTPGDEILPYEVGNPTHRVLVPRAHMLPGFAIEYIEWCRLLGIATKAGTSNSKRMWPKPASYVEELKNALELEANPYAGKWAELVERIVPFTPGGGGQKPASQKEIHDAFADFVGGINTQSQPQMKPIVAFIKSKLEERGTPWKAPGGRAARDQVRVSQMMDQHGMKRIATLRA</sequence>
<feature type="compositionally biased region" description="Low complexity" evidence="1">
    <location>
        <begin position="154"/>
        <end position="171"/>
    </location>
</feature>
<evidence type="ECO:0000313" key="3">
    <source>
        <dbReference type="Proteomes" id="UP001189429"/>
    </source>
</evidence>
<accession>A0ABN9UIT0</accession>
<dbReference type="Proteomes" id="UP001189429">
    <property type="component" value="Unassembled WGS sequence"/>
</dbReference>
<organism evidence="2 3">
    <name type="scientific">Prorocentrum cordatum</name>
    <dbReference type="NCBI Taxonomy" id="2364126"/>
    <lineage>
        <taxon>Eukaryota</taxon>
        <taxon>Sar</taxon>
        <taxon>Alveolata</taxon>
        <taxon>Dinophyceae</taxon>
        <taxon>Prorocentrales</taxon>
        <taxon>Prorocentraceae</taxon>
        <taxon>Prorocentrum</taxon>
    </lineage>
</organism>
<evidence type="ECO:0008006" key="4">
    <source>
        <dbReference type="Google" id="ProtNLM"/>
    </source>
</evidence>
<dbReference type="EMBL" id="CAUYUJ010015916">
    <property type="protein sequence ID" value="CAK0859599.1"/>
    <property type="molecule type" value="Genomic_DNA"/>
</dbReference>
<feature type="region of interest" description="Disordered" evidence="1">
    <location>
        <begin position="59"/>
        <end position="91"/>
    </location>
</feature>
<dbReference type="SUPFAM" id="SSF57850">
    <property type="entry name" value="RING/U-box"/>
    <property type="match status" value="1"/>
</dbReference>
<name>A0ABN9UIT0_9DINO</name>
<evidence type="ECO:0000313" key="2">
    <source>
        <dbReference type="EMBL" id="CAK0859599.1"/>
    </source>
</evidence>
<proteinExistence type="predicted"/>
<evidence type="ECO:0000256" key="1">
    <source>
        <dbReference type="SAM" id="MobiDB-lite"/>
    </source>
</evidence>
<dbReference type="CDD" id="cd16448">
    <property type="entry name" value="RING-H2"/>
    <property type="match status" value="1"/>
</dbReference>
<feature type="compositionally biased region" description="Polar residues" evidence="1">
    <location>
        <begin position="211"/>
        <end position="226"/>
    </location>
</feature>
<feature type="region of interest" description="Disordered" evidence="1">
    <location>
        <begin position="313"/>
        <end position="339"/>
    </location>
</feature>
<feature type="region of interest" description="Disordered" evidence="1">
    <location>
        <begin position="144"/>
        <end position="176"/>
    </location>
</feature>